<comment type="caution">
    <text evidence="2">The sequence shown here is derived from an EMBL/GenBank/DDBJ whole genome shotgun (WGS) entry which is preliminary data.</text>
</comment>
<proteinExistence type="predicted"/>
<keyword evidence="3" id="KW-1185">Reference proteome</keyword>
<evidence type="ECO:0000313" key="3">
    <source>
        <dbReference type="Proteomes" id="UP001501563"/>
    </source>
</evidence>
<evidence type="ECO:0000256" key="1">
    <source>
        <dbReference type="SAM" id="MobiDB-lite"/>
    </source>
</evidence>
<evidence type="ECO:0000313" key="2">
    <source>
        <dbReference type="EMBL" id="GAA3909671.1"/>
    </source>
</evidence>
<feature type="compositionally biased region" description="Basic and acidic residues" evidence="1">
    <location>
        <begin position="1"/>
        <end position="21"/>
    </location>
</feature>
<reference evidence="3" key="1">
    <citation type="journal article" date="2019" name="Int. J. Syst. Evol. Microbiol.">
        <title>The Global Catalogue of Microorganisms (GCM) 10K type strain sequencing project: providing services to taxonomists for standard genome sequencing and annotation.</title>
        <authorList>
            <consortium name="The Broad Institute Genomics Platform"/>
            <consortium name="The Broad Institute Genome Sequencing Center for Infectious Disease"/>
            <person name="Wu L."/>
            <person name="Ma J."/>
        </authorList>
    </citation>
    <scope>NUCLEOTIDE SEQUENCE [LARGE SCALE GENOMIC DNA]</scope>
    <source>
        <strain evidence="3">JCM 16578</strain>
    </source>
</reference>
<feature type="region of interest" description="Disordered" evidence="1">
    <location>
        <begin position="1"/>
        <end position="41"/>
    </location>
</feature>
<accession>A0ABP7LW48</accession>
<protein>
    <submittedName>
        <fullName evidence="2">Uncharacterized protein</fullName>
    </submittedName>
</protein>
<dbReference type="Proteomes" id="UP001501563">
    <property type="component" value="Unassembled WGS sequence"/>
</dbReference>
<gene>
    <name evidence="2" type="ORF">GCM10022207_93890</name>
</gene>
<organism evidence="2 3">
    <name type="scientific">Streptomyces lannensis</name>
    <dbReference type="NCBI Taxonomy" id="766498"/>
    <lineage>
        <taxon>Bacteria</taxon>
        <taxon>Bacillati</taxon>
        <taxon>Actinomycetota</taxon>
        <taxon>Actinomycetes</taxon>
        <taxon>Kitasatosporales</taxon>
        <taxon>Streptomycetaceae</taxon>
        <taxon>Streptomyces</taxon>
    </lineage>
</organism>
<dbReference type="EMBL" id="BAAAZA010000087">
    <property type="protein sequence ID" value="GAA3909671.1"/>
    <property type="molecule type" value="Genomic_DNA"/>
</dbReference>
<name>A0ABP7LW48_9ACTN</name>
<sequence>MRDHGFLPGRTEHLRDEEPSRRRSAQRWRPAAVPASGESAGRHVRWDGTVTRPAAGTPVEQCVTSVEAGTARRMWVDVFKARECRECNGWGSLVEDGRAELCPTCQYGRHATEAVTVVPSGKADTASTPRWTECHTMSKEISPDLSVGDCLASLTAVRQNARAVTQVYASKINTVRAVGHRPAPTCMSTTGEESSWAIPTWN</sequence>